<keyword evidence="2" id="KW-1185">Reference proteome</keyword>
<name>A0A813EDX3_POLGL</name>
<proteinExistence type="predicted"/>
<comment type="caution">
    <text evidence="1">The sequence shown here is derived from an EMBL/GenBank/DDBJ whole genome shotgun (WGS) entry which is preliminary data.</text>
</comment>
<feature type="non-terminal residue" evidence="1">
    <location>
        <position position="134"/>
    </location>
</feature>
<protein>
    <submittedName>
        <fullName evidence="1">Uncharacterized protein</fullName>
    </submittedName>
</protein>
<dbReference type="OrthoDB" id="416422at2759"/>
<dbReference type="Proteomes" id="UP000654075">
    <property type="component" value="Unassembled WGS sequence"/>
</dbReference>
<gene>
    <name evidence="1" type="ORF">PGLA1383_LOCUS16890</name>
</gene>
<evidence type="ECO:0000313" key="1">
    <source>
        <dbReference type="EMBL" id="CAE8598483.1"/>
    </source>
</evidence>
<dbReference type="AlphaFoldDB" id="A0A813EDX3"/>
<dbReference type="EMBL" id="CAJNNV010010304">
    <property type="protein sequence ID" value="CAE8598483.1"/>
    <property type="molecule type" value="Genomic_DNA"/>
</dbReference>
<sequence length="134" mass="14868">MASSLPKRVPSLAQDIDEANLDGSTTFLEAIGNTDGMKLVIFEKPVIVNKPPGDLKIRDLPARLTIGRTSQKKKLQFLDVILNYKEPLDLPTIEDLFLQQRYADMPEPIKMKGGGILPYTMQLFIIPNGEGSVD</sequence>
<reference evidence="1" key="1">
    <citation type="submission" date="2021-02" db="EMBL/GenBank/DDBJ databases">
        <authorList>
            <person name="Dougan E. K."/>
            <person name="Rhodes N."/>
            <person name="Thang M."/>
            <person name="Chan C."/>
        </authorList>
    </citation>
    <scope>NUCLEOTIDE SEQUENCE</scope>
</reference>
<evidence type="ECO:0000313" key="2">
    <source>
        <dbReference type="Proteomes" id="UP000654075"/>
    </source>
</evidence>
<organism evidence="1 2">
    <name type="scientific">Polarella glacialis</name>
    <name type="common">Dinoflagellate</name>
    <dbReference type="NCBI Taxonomy" id="89957"/>
    <lineage>
        <taxon>Eukaryota</taxon>
        <taxon>Sar</taxon>
        <taxon>Alveolata</taxon>
        <taxon>Dinophyceae</taxon>
        <taxon>Suessiales</taxon>
        <taxon>Suessiaceae</taxon>
        <taxon>Polarella</taxon>
    </lineage>
</organism>
<accession>A0A813EDX3</accession>